<gene>
    <name evidence="3" type="ORF">GRX03_11485</name>
</gene>
<dbReference type="Proteomes" id="UP000466535">
    <property type="component" value="Unassembled WGS sequence"/>
</dbReference>
<dbReference type="InterPro" id="IPR013096">
    <property type="entry name" value="Cupin_2"/>
</dbReference>
<name>A0A6B0TAF0_9EURY</name>
<dbReference type="EMBL" id="WUUT01000004">
    <property type="protein sequence ID" value="MXR52221.1"/>
    <property type="molecule type" value="Genomic_DNA"/>
</dbReference>
<dbReference type="OrthoDB" id="192542at2157"/>
<dbReference type="GO" id="GO:0046872">
    <property type="term" value="F:metal ion binding"/>
    <property type="evidence" value="ECO:0007669"/>
    <property type="project" value="UniProtKB-KW"/>
</dbReference>
<dbReference type="RefSeq" id="WP_159764350.1">
    <property type="nucleotide sequence ID" value="NZ_WUUT01000004.1"/>
</dbReference>
<dbReference type="Gene3D" id="2.60.120.10">
    <property type="entry name" value="Jelly Rolls"/>
    <property type="match status" value="1"/>
</dbReference>
<protein>
    <submittedName>
        <fullName evidence="3">Cupin domain-containing protein</fullName>
    </submittedName>
</protein>
<keyword evidence="4" id="KW-1185">Reference proteome</keyword>
<dbReference type="SUPFAM" id="SSF51182">
    <property type="entry name" value="RmlC-like cupins"/>
    <property type="match status" value="1"/>
</dbReference>
<dbReference type="AlphaFoldDB" id="A0A6B0TAF0"/>
<dbReference type="InterPro" id="IPR014710">
    <property type="entry name" value="RmlC-like_jellyroll"/>
</dbReference>
<comment type="caution">
    <text evidence="3">The sequence shown here is derived from an EMBL/GenBank/DDBJ whole genome shotgun (WGS) entry which is preliminary data.</text>
</comment>
<dbReference type="Pfam" id="PF07883">
    <property type="entry name" value="Cupin_2"/>
    <property type="match status" value="1"/>
</dbReference>
<feature type="domain" description="Cupin type-2" evidence="2">
    <location>
        <begin position="41"/>
        <end position="111"/>
    </location>
</feature>
<evidence type="ECO:0000259" key="2">
    <source>
        <dbReference type="Pfam" id="PF07883"/>
    </source>
</evidence>
<sequence>MGYHLLDPDELDQWDDRPTDVRSLSAAAGYEYQNSKIGFRVYELAPGEQSGLAYHYHDEQVEAFYVLEGTLHVETPEEEFVVEADQAFFVDPGSPQRAYNPERADDSVRVLAVGAPSVDDAHPYEPDEG</sequence>
<dbReference type="PANTHER" id="PTHR35848">
    <property type="entry name" value="OXALATE-BINDING PROTEIN"/>
    <property type="match status" value="1"/>
</dbReference>
<evidence type="ECO:0000313" key="4">
    <source>
        <dbReference type="Proteomes" id="UP000466535"/>
    </source>
</evidence>
<organism evidence="3 4">
    <name type="scientific">Halovenus carboxidivorans</name>
    <dbReference type="NCBI Taxonomy" id="2692199"/>
    <lineage>
        <taxon>Archaea</taxon>
        <taxon>Methanobacteriati</taxon>
        <taxon>Methanobacteriota</taxon>
        <taxon>Stenosarchaea group</taxon>
        <taxon>Halobacteria</taxon>
        <taxon>Halobacteriales</taxon>
        <taxon>Haloarculaceae</taxon>
        <taxon>Halovenus</taxon>
    </lineage>
</organism>
<evidence type="ECO:0000313" key="3">
    <source>
        <dbReference type="EMBL" id="MXR52221.1"/>
    </source>
</evidence>
<dbReference type="InterPro" id="IPR011051">
    <property type="entry name" value="RmlC_Cupin_sf"/>
</dbReference>
<dbReference type="CDD" id="cd02208">
    <property type="entry name" value="cupin_RmlC-like"/>
    <property type="match status" value="1"/>
</dbReference>
<proteinExistence type="predicted"/>
<dbReference type="InterPro" id="IPR051610">
    <property type="entry name" value="GPI/OXD"/>
</dbReference>
<reference evidence="3 4" key="1">
    <citation type="submission" date="2019-12" db="EMBL/GenBank/DDBJ databases">
        <title>Isolation and characterization of three novel carbon monoxide-oxidizing members of Halobacteria from salione crusts and soils.</title>
        <authorList>
            <person name="Myers M.R."/>
            <person name="King G.M."/>
        </authorList>
    </citation>
    <scope>NUCLEOTIDE SEQUENCE [LARGE SCALE GENOMIC DNA]</scope>
    <source>
        <strain evidence="3 4">WSH3</strain>
    </source>
</reference>
<dbReference type="PANTHER" id="PTHR35848:SF9">
    <property type="entry name" value="SLL1358 PROTEIN"/>
    <property type="match status" value="1"/>
</dbReference>
<accession>A0A6B0TAF0</accession>
<evidence type="ECO:0000256" key="1">
    <source>
        <dbReference type="ARBA" id="ARBA00022723"/>
    </source>
</evidence>
<keyword evidence="1" id="KW-0479">Metal-binding</keyword>